<dbReference type="InterPro" id="IPR050453">
    <property type="entry name" value="LIM_Homeobox_TF"/>
</dbReference>
<dbReference type="Proteomes" id="UP001651158">
    <property type="component" value="Unassembled WGS sequence"/>
</dbReference>
<evidence type="ECO:0000256" key="8">
    <source>
        <dbReference type="ARBA" id="ARBA00023242"/>
    </source>
</evidence>
<feature type="DNA-binding region" description="Homeobox" evidence="9">
    <location>
        <begin position="190"/>
        <end position="249"/>
    </location>
</feature>
<organism evidence="15 16">
    <name type="scientific">Taenia crassiceps</name>
    <dbReference type="NCBI Taxonomy" id="6207"/>
    <lineage>
        <taxon>Eukaryota</taxon>
        <taxon>Metazoa</taxon>
        <taxon>Spiralia</taxon>
        <taxon>Lophotrochozoa</taxon>
        <taxon>Platyhelminthes</taxon>
        <taxon>Cestoda</taxon>
        <taxon>Eucestoda</taxon>
        <taxon>Cyclophyllidea</taxon>
        <taxon>Taeniidae</taxon>
        <taxon>Taenia</taxon>
    </lineage>
</organism>
<keyword evidence="4 10" id="KW-0862">Zinc</keyword>
<protein>
    <submittedName>
        <fullName evidence="15">LIM/homeobox protein Lhx3</fullName>
    </submittedName>
</protein>
<dbReference type="Pfam" id="PF00046">
    <property type="entry name" value="Homeodomain"/>
    <property type="match status" value="1"/>
</dbReference>
<dbReference type="SMART" id="SM00389">
    <property type="entry name" value="HOX"/>
    <property type="match status" value="1"/>
</dbReference>
<feature type="domain" description="Homeobox" evidence="14">
    <location>
        <begin position="188"/>
        <end position="248"/>
    </location>
</feature>
<keyword evidence="8 9" id="KW-0539">Nucleus</keyword>
<dbReference type="InterPro" id="IPR001356">
    <property type="entry name" value="HD"/>
</dbReference>
<dbReference type="CDD" id="cd08368">
    <property type="entry name" value="LIM"/>
    <property type="match status" value="1"/>
</dbReference>
<dbReference type="InterPro" id="IPR001781">
    <property type="entry name" value="Znf_LIM"/>
</dbReference>
<evidence type="ECO:0000256" key="2">
    <source>
        <dbReference type="ARBA" id="ARBA00022723"/>
    </source>
</evidence>
<evidence type="ECO:0000256" key="6">
    <source>
        <dbReference type="ARBA" id="ARBA00023125"/>
    </source>
</evidence>
<evidence type="ECO:0000313" key="16">
    <source>
        <dbReference type="Proteomes" id="UP001651158"/>
    </source>
</evidence>
<evidence type="ECO:0000259" key="13">
    <source>
        <dbReference type="PROSITE" id="PS50023"/>
    </source>
</evidence>
<evidence type="ECO:0000256" key="10">
    <source>
        <dbReference type="PROSITE-ProRule" id="PRU00125"/>
    </source>
</evidence>
<feature type="compositionally biased region" description="Low complexity" evidence="12">
    <location>
        <begin position="249"/>
        <end position="289"/>
    </location>
</feature>
<dbReference type="PROSITE" id="PS50023">
    <property type="entry name" value="LIM_DOMAIN_2"/>
    <property type="match status" value="2"/>
</dbReference>
<evidence type="ECO:0000256" key="4">
    <source>
        <dbReference type="ARBA" id="ARBA00022833"/>
    </source>
</evidence>
<evidence type="ECO:0000256" key="7">
    <source>
        <dbReference type="ARBA" id="ARBA00023155"/>
    </source>
</evidence>
<keyword evidence="3" id="KW-0677">Repeat</keyword>
<keyword evidence="16" id="KW-1185">Reference proteome</keyword>
<dbReference type="Gene3D" id="2.10.110.10">
    <property type="entry name" value="Cysteine Rich Protein"/>
    <property type="match status" value="2"/>
</dbReference>
<dbReference type="SMART" id="SM00132">
    <property type="entry name" value="LIM"/>
    <property type="match status" value="2"/>
</dbReference>
<dbReference type="InterPro" id="IPR009057">
    <property type="entry name" value="Homeodomain-like_sf"/>
</dbReference>
<reference evidence="15 16" key="1">
    <citation type="journal article" date="2022" name="Front. Cell. Infect. Microbiol.">
        <title>The Genomes of Two Strains of Taenia crassiceps the Animal Model for the Study of Human Cysticercosis.</title>
        <authorList>
            <person name="Bobes R.J."/>
            <person name="Estrada K."/>
            <person name="Rios-Valencia D.G."/>
            <person name="Calderon-Gallegos A."/>
            <person name="de la Torre P."/>
            <person name="Carrero J.C."/>
            <person name="Sanchez-Flores A."/>
            <person name="Laclette J.P."/>
        </authorList>
    </citation>
    <scope>NUCLEOTIDE SEQUENCE [LARGE SCALE GENOMIC DNA]</scope>
    <source>
        <strain evidence="15">WFUcys</strain>
    </source>
</reference>
<name>A0ABR4Q4U9_9CEST</name>
<sequence>MSSALGSLSRVPLDKVAGPIPTCRGDVGVGGGFDSGSGSVADVIGSLPLCIKCHLPLEEKYVVRVRGRFWHSRCALCAVCGCSLSEFCFVLEGRLLCRQDYHRLYATKCATCKQPMLSHELCMRTGAEVHHVSCFVCSVCREPLVVGVEYARDPTTGAPVCKPDCLRRSAPSIAAAPLAAQLPSATAVSCKRGRTTLSAEQRAQLQRVFEENPRPSKKAREALAEEFGLSVRVVQVWFQNQRAREKKLSAASVASASPSANTVTTTAAAPATPNGMSSSASPSTTTKPSQYRPGIKKAQLFHWKDSTNSQQWQ</sequence>
<accession>A0ABR4Q4U9</accession>
<keyword evidence="7 9" id="KW-0371">Homeobox</keyword>
<feature type="region of interest" description="Disordered" evidence="12">
    <location>
        <begin position="249"/>
        <end position="313"/>
    </location>
</feature>
<evidence type="ECO:0000256" key="5">
    <source>
        <dbReference type="ARBA" id="ARBA00023038"/>
    </source>
</evidence>
<evidence type="ECO:0000313" key="15">
    <source>
        <dbReference type="EMBL" id="KAL5104716.1"/>
    </source>
</evidence>
<dbReference type="PROSITE" id="PS50071">
    <property type="entry name" value="HOMEOBOX_2"/>
    <property type="match status" value="1"/>
</dbReference>
<evidence type="ECO:0000256" key="11">
    <source>
        <dbReference type="RuleBase" id="RU000682"/>
    </source>
</evidence>
<feature type="domain" description="LIM zinc-binding" evidence="13">
    <location>
        <begin position="108"/>
        <end position="171"/>
    </location>
</feature>
<comment type="subcellular location">
    <subcellularLocation>
        <location evidence="1 9 11">Nucleus</location>
    </subcellularLocation>
</comment>
<comment type="caution">
    <text evidence="15">The sequence shown here is derived from an EMBL/GenBank/DDBJ whole genome shotgun (WGS) entry which is preliminary data.</text>
</comment>
<proteinExistence type="predicted"/>
<dbReference type="EMBL" id="JAKROA010000011">
    <property type="protein sequence ID" value="KAL5104716.1"/>
    <property type="molecule type" value="Genomic_DNA"/>
</dbReference>
<keyword evidence="2 10" id="KW-0479">Metal-binding</keyword>
<dbReference type="Pfam" id="PF00412">
    <property type="entry name" value="LIM"/>
    <property type="match status" value="2"/>
</dbReference>
<evidence type="ECO:0000259" key="14">
    <source>
        <dbReference type="PROSITE" id="PS50071"/>
    </source>
</evidence>
<dbReference type="PANTHER" id="PTHR24208:SF166">
    <property type="entry name" value="LIM HOMEOBOX TRANSCRIPTION FACTOR 1 ALPHA, ISOFORM B"/>
    <property type="match status" value="1"/>
</dbReference>
<gene>
    <name evidence="15" type="ORF">TcWFU_006743</name>
</gene>
<evidence type="ECO:0000256" key="3">
    <source>
        <dbReference type="ARBA" id="ARBA00022737"/>
    </source>
</evidence>
<dbReference type="SUPFAM" id="SSF57716">
    <property type="entry name" value="Glucocorticoid receptor-like (DNA-binding domain)"/>
    <property type="match status" value="1"/>
</dbReference>
<dbReference type="SUPFAM" id="SSF46689">
    <property type="entry name" value="Homeodomain-like"/>
    <property type="match status" value="1"/>
</dbReference>
<evidence type="ECO:0000256" key="9">
    <source>
        <dbReference type="PROSITE-ProRule" id="PRU00108"/>
    </source>
</evidence>
<keyword evidence="5 10" id="KW-0440">LIM domain</keyword>
<feature type="domain" description="LIM zinc-binding" evidence="13">
    <location>
        <begin position="48"/>
        <end position="107"/>
    </location>
</feature>
<evidence type="ECO:0000256" key="12">
    <source>
        <dbReference type="SAM" id="MobiDB-lite"/>
    </source>
</evidence>
<dbReference type="Gene3D" id="1.10.10.60">
    <property type="entry name" value="Homeodomain-like"/>
    <property type="match status" value="1"/>
</dbReference>
<dbReference type="PANTHER" id="PTHR24208">
    <property type="entry name" value="LIM/HOMEOBOX PROTEIN LHX"/>
    <property type="match status" value="1"/>
</dbReference>
<keyword evidence="6 9" id="KW-0238">DNA-binding</keyword>
<evidence type="ECO:0000256" key="1">
    <source>
        <dbReference type="ARBA" id="ARBA00004123"/>
    </source>
</evidence>
<dbReference type="PROSITE" id="PS00478">
    <property type="entry name" value="LIM_DOMAIN_1"/>
    <property type="match status" value="2"/>
</dbReference>
<dbReference type="CDD" id="cd00086">
    <property type="entry name" value="homeodomain"/>
    <property type="match status" value="1"/>
</dbReference>